<gene>
    <name evidence="1" type="ORF">O181_070707</name>
</gene>
<keyword evidence="2" id="KW-1185">Reference proteome</keyword>
<dbReference type="InterPro" id="IPR012337">
    <property type="entry name" value="RNaseH-like_sf"/>
</dbReference>
<evidence type="ECO:0000313" key="2">
    <source>
        <dbReference type="Proteomes" id="UP000765509"/>
    </source>
</evidence>
<sequence>MEKARCLMNHSNFPNQYWAEAVNTAIFLSNLSPTPSRENKSPHLLWTNTSAKLTKPQTFGCQAVIHKLKRQWDWKLAPPV</sequence>
<dbReference type="AlphaFoldDB" id="A0A9Q3F3R9"/>
<organism evidence="1 2">
    <name type="scientific">Austropuccinia psidii MF-1</name>
    <dbReference type="NCBI Taxonomy" id="1389203"/>
    <lineage>
        <taxon>Eukaryota</taxon>
        <taxon>Fungi</taxon>
        <taxon>Dikarya</taxon>
        <taxon>Basidiomycota</taxon>
        <taxon>Pucciniomycotina</taxon>
        <taxon>Pucciniomycetes</taxon>
        <taxon>Pucciniales</taxon>
        <taxon>Sphaerophragmiaceae</taxon>
        <taxon>Austropuccinia</taxon>
    </lineage>
</organism>
<dbReference type="InterPro" id="IPR039537">
    <property type="entry name" value="Retrotran_Ty1/copia-like"/>
</dbReference>
<dbReference type="Proteomes" id="UP000765509">
    <property type="component" value="Unassembled WGS sequence"/>
</dbReference>
<name>A0A9Q3F3R9_9BASI</name>
<dbReference type="PANTHER" id="PTHR42648:SF28">
    <property type="entry name" value="TRANSPOSON-ENCODED PROTEIN WITH RIBONUCLEASE H-LIKE AND RETROVIRUS ZINC FINGER-LIKE DOMAINS"/>
    <property type="match status" value="1"/>
</dbReference>
<reference evidence="1" key="1">
    <citation type="submission" date="2021-03" db="EMBL/GenBank/DDBJ databases">
        <title>Draft genome sequence of rust myrtle Austropuccinia psidii MF-1, a brazilian biotype.</title>
        <authorList>
            <person name="Quecine M.C."/>
            <person name="Pachon D.M.R."/>
            <person name="Bonatelli M.L."/>
            <person name="Correr F.H."/>
            <person name="Franceschini L.M."/>
            <person name="Leite T.F."/>
            <person name="Margarido G.R.A."/>
            <person name="Almeida C.A."/>
            <person name="Ferrarezi J.A."/>
            <person name="Labate C.A."/>
        </authorList>
    </citation>
    <scope>NUCLEOTIDE SEQUENCE</scope>
    <source>
        <strain evidence="1">MF-1</strain>
    </source>
</reference>
<dbReference type="OrthoDB" id="3799035at2759"/>
<protein>
    <submittedName>
        <fullName evidence="1">Uncharacterized protein</fullName>
    </submittedName>
</protein>
<dbReference type="SUPFAM" id="SSF53098">
    <property type="entry name" value="Ribonuclease H-like"/>
    <property type="match status" value="1"/>
</dbReference>
<comment type="caution">
    <text evidence="1">The sequence shown here is derived from an EMBL/GenBank/DDBJ whole genome shotgun (WGS) entry which is preliminary data.</text>
</comment>
<dbReference type="EMBL" id="AVOT02036474">
    <property type="protein sequence ID" value="MBW0530992.1"/>
    <property type="molecule type" value="Genomic_DNA"/>
</dbReference>
<proteinExistence type="predicted"/>
<accession>A0A9Q3F3R9</accession>
<evidence type="ECO:0000313" key="1">
    <source>
        <dbReference type="EMBL" id="MBW0530992.1"/>
    </source>
</evidence>
<dbReference type="PANTHER" id="PTHR42648">
    <property type="entry name" value="TRANSPOSASE, PUTATIVE-RELATED"/>
    <property type="match status" value="1"/>
</dbReference>